<gene>
    <name evidence="3" type="ORF">ALMOND_2B016052</name>
    <name evidence="2" type="ORF">L3X38_043805</name>
</gene>
<feature type="region of interest" description="Disordered" evidence="1">
    <location>
        <begin position="37"/>
        <end position="69"/>
    </location>
</feature>
<evidence type="ECO:0000313" key="2">
    <source>
        <dbReference type="EMBL" id="KAI5314629.1"/>
    </source>
</evidence>
<feature type="compositionally biased region" description="Basic and acidic residues" evidence="1">
    <location>
        <begin position="124"/>
        <end position="147"/>
    </location>
</feature>
<protein>
    <submittedName>
        <fullName evidence="3">Uncharacterized protein</fullName>
    </submittedName>
</protein>
<dbReference type="EMBL" id="JAJFAZ020000008">
    <property type="protein sequence ID" value="KAI5314629.1"/>
    <property type="molecule type" value="Genomic_DNA"/>
</dbReference>
<dbReference type="Proteomes" id="UP001054821">
    <property type="component" value="Chromosome 8"/>
</dbReference>
<reference evidence="3" key="1">
    <citation type="submission" date="2019-07" db="EMBL/GenBank/DDBJ databases">
        <authorList>
            <person name="Alioto T."/>
            <person name="Alioto T."/>
            <person name="Gomez Garrido J."/>
        </authorList>
    </citation>
    <scope>NUCLEOTIDE SEQUENCE</scope>
</reference>
<evidence type="ECO:0000256" key="1">
    <source>
        <dbReference type="SAM" id="MobiDB-lite"/>
    </source>
</evidence>
<keyword evidence="5" id="KW-1185">Reference proteome</keyword>
<evidence type="ECO:0000313" key="3">
    <source>
        <dbReference type="EMBL" id="VVA18188.1"/>
    </source>
</evidence>
<dbReference type="InParanoid" id="A0A5E4EWR9"/>
<evidence type="ECO:0000313" key="5">
    <source>
        <dbReference type="Proteomes" id="UP001054821"/>
    </source>
</evidence>
<reference evidence="4" key="2">
    <citation type="journal article" date="2020" name="Plant J.">
        <title>Transposons played a major role in the diversification between the closely related almond and peach genomes: results from the almond genome sequence.</title>
        <authorList>
            <person name="Alioto T."/>
            <person name="Alexiou K.G."/>
            <person name="Bardil A."/>
            <person name="Barteri F."/>
            <person name="Castanera R."/>
            <person name="Cruz F."/>
            <person name="Dhingra A."/>
            <person name="Duval H."/>
            <person name="Fernandez I Marti A."/>
            <person name="Frias L."/>
            <person name="Galan B."/>
            <person name="Garcia J.L."/>
            <person name="Howad W."/>
            <person name="Gomez-Garrido J."/>
            <person name="Gut M."/>
            <person name="Julca I."/>
            <person name="Morata J."/>
            <person name="Puigdomenech P."/>
            <person name="Ribeca P."/>
            <person name="Rubio Cabetas M.J."/>
            <person name="Vlasova A."/>
            <person name="Wirthensohn M."/>
            <person name="Garcia-Mas J."/>
            <person name="Gabaldon T."/>
            <person name="Casacuberta J.M."/>
            <person name="Arus P."/>
        </authorList>
    </citation>
    <scope>NUCLEOTIDE SEQUENCE [LARGE SCALE GENOMIC DNA]</scope>
    <source>
        <strain evidence="4">cv. Texas</strain>
    </source>
</reference>
<evidence type="ECO:0000313" key="4">
    <source>
        <dbReference type="Proteomes" id="UP000327085"/>
    </source>
</evidence>
<dbReference type="EMBL" id="CABIKO010000029">
    <property type="protein sequence ID" value="VVA18188.1"/>
    <property type="molecule type" value="Genomic_DNA"/>
</dbReference>
<feature type="region of interest" description="Disordered" evidence="1">
    <location>
        <begin position="122"/>
        <end position="176"/>
    </location>
</feature>
<reference evidence="2 5" key="3">
    <citation type="journal article" date="2022" name="G3 (Bethesda)">
        <title>Whole-genome sequence and methylome profiling of the almond [Prunus dulcis (Mill.) D.A. Webb] cultivar 'Nonpareil'.</title>
        <authorList>
            <person name="D'Amico-Willman K.M."/>
            <person name="Ouma W.Z."/>
            <person name="Meulia T."/>
            <person name="Sideli G.M."/>
            <person name="Gradziel T.M."/>
            <person name="Fresnedo-Ramirez J."/>
        </authorList>
    </citation>
    <scope>NUCLEOTIDE SEQUENCE [LARGE SCALE GENOMIC DNA]</scope>
    <source>
        <strain evidence="2">Clone GOH B32 T37-40</strain>
    </source>
</reference>
<proteinExistence type="predicted"/>
<accession>A0A5E4EWR9</accession>
<dbReference type="AlphaFoldDB" id="A0A5E4EWR9"/>
<dbReference type="Gramene" id="VVA18188">
    <property type="protein sequence ID" value="VVA18188"/>
    <property type="gene ID" value="Prudul26B016052"/>
</dbReference>
<dbReference type="Proteomes" id="UP000327085">
    <property type="component" value="Chromosome 8"/>
</dbReference>
<sequence>MCPLLNNNALSKSNAINGCSIEVTPLSRFKRDASLLSEKAQAPPNNHHKPTTLKAKQIEPSRHGGGGASTRAVAVSSWLYTPSKIIVRNRFAGYLLQQRKQESIGEQPRDDTERNGMVEILGNIKDRRHEATAERHNAPTKRQEAPKTSRKAQAQTAKDNQKPGKSDGGNGRDLLPHKEQMRRWIWRAQVLLGHLLRVQSQLGSCKEFNLNSAVVKSSNPRPTS</sequence>
<name>A0A5E4EWR9_PRUDU</name>
<organism evidence="3 4">
    <name type="scientific">Prunus dulcis</name>
    <name type="common">Almond</name>
    <name type="synonym">Amygdalus dulcis</name>
    <dbReference type="NCBI Taxonomy" id="3755"/>
    <lineage>
        <taxon>Eukaryota</taxon>
        <taxon>Viridiplantae</taxon>
        <taxon>Streptophyta</taxon>
        <taxon>Embryophyta</taxon>
        <taxon>Tracheophyta</taxon>
        <taxon>Spermatophyta</taxon>
        <taxon>Magnoliopsida</taxon>
        <taxon>eudicotyledons</taxon>
        <taxon>Gunneridae</taxon>
        <taxon>Pentapetalae</taxon>
        <taxon>rosids</taxon>
        <taxon>fabids</taxon>
        <taxon>Rosales</taxon>
        <taxon>Rosaceae</taxon>
        <taxon>Amygdaloideae</taxon>
        <taxon>Amygdaleae</taxon>
        <taxon>Prunus</taxon>
    </lineage>
</organism>